<evidence type="ECO:0000256" key="6">
    <source>
        <dbReference type="SAM" id="MobiDB-lite"/>
    </source>
</evidence>
<comment type="subcellular location">
    <subcellularLocation>
        <location evidence="1">Membrane</location>
        <topology evidence="1">Single-pass membrane protein</topology>
    </subcellularLocation>
</comment>
<dbReference type="PANTHER" id="PTHR13605">
    <property type="entry name" value="ER MEMBRANE PROTEIN COMPLEX SUBUNIT 7"/>
    <property type="match status" value="1"/>
</dbReference>
<comment type="caution">
    <text evidence="10">The sequence shown here is derived from an EMBL/GenBank/DDBJ whole genome shotgun (WGS) entry which is preliminary data.</text>
</comment>
<keyword evidence="4 7" id="KW-1133">Transmembrane helix</keyword>
<feature type="signal peptide" evidence="8">
    <location>
        <begin position="1"/>
        <end position="18"/>
    </location>
</feature>
<keyword evidence="3 8" id="KW-0732">Signal</keyword>
<dbReference type="InterPro" id="IPR019008">
    <property type="entry name" value="Beta_sandwich_EMC7"/>
</dbReference>
<gene>
    <name evidence="10" type="ORF">H2201_004465</name>
</gene>
<sequence>MRLPTLLSLLTTPTLISAADLILQIHPSQHVPNPSLLPPTTHATLHASGPPATAYLTRANTFEFRNLTAGSYLLNVHCRDVVFEGLRVDVGGDYREGTGGEEEGVVGKMGGKEEGELVQVWQTFRGNEWDNKGEVRGVGRGRVVAEVRAVAGKEYYQERSGFSVLSFLKSPMILMALFSLGLIVGMPYLMENMDPETRAEFEEMQKKSPLASANNPAAQLQNFDLASWMAGKSTGADEGGNGGSSQARRR</sequence>
<evidence type="ECO:0000256" key="5">
    <source>
        <dbReference type="ARBA" id="ARBA00023136"/>
    </source>
</evidence>
<feature type="chain" id="PRO_5045084954" description="ER membrane protein complex subunit 7 beta-sandwich domain-containing protein" evidence="8">
    <location>
        <begin position="19"/>
        <end position="250"/>
    </location>
</feature>
<organism evidence="10 11">
    <name type="scientific">Coniosporium apollinis</name>
    <dbReference type="NCBI Taxonomy" id="61459"/>
    <lineage>
        <taxon>Eukaryota</taxon>
        <taxon>Fungi</taxon>
        <taxon>Dikarya</taxon>
        <taxon>Ascomycota</taxon>
        <taxon>Pezizomycotina</taxon>
        <taxon>Dothideomycetes</taxon>
        <taxon>Dothideomycetes incertae sedis</taxon>
        <taxon>Coniosporium</taxon>
    </lineage>
</organism>
<feature type="region of interest" description="Disordered" evidence="6">
    <location>
        <begin position="231"/>
        <end position="250"/>
    </location>
</feature>
<evidence type="ECO:0000256" key="3">
    <source>
        <dbReference type="ARBA" id="ARBA00022729"/>
    </source>
</evidence>
<evidence type="ECO:0000256" key="2">
    <source>
        <dbReference type="ARBA" id="ARBA00022692"/>
    </source>
</evidence>
<evidence type="ECO:0000256" key="4">
    <source>
        <dbReference type="ARBA" id="ARBA00022989"/>
    </source>
</evidence>
<dbReference type="EMBL" id="JAPDRL010000029">
    <property type="protein sequence ID" value="KAJ9665388.1"/>
    <property type="molecule type" value="Genomic_DNA"/>
</dbReference>
<keyword evidence="2 7" id="KW-0812">Transmembrane</keyword>
<evidence type="ECO:0000256" key="7">
    <source>
        <dbReference type="SAM" id="Phobius"/>
    </source>
</evidence>
<evidence type="ECO:0000313" key="11">
    <source>
        <dbReference type="Proteomes" id="UP001172684"/>
    </source>
</evidence>
<name>A0ABQ9NUK5_9PEZI</name>
<protein>
    <recommendedName>
        <fullName evidence="9">ER membrane protein complex subunit 7 beta-sandwich domain-containing protein</fullName>
    </recommendedName>
</protein>
<evidence type="ECO:0000313" key="10">
    <source>
        <dbReference type="EMBL" id="KAJ9665388.1"/>
    </source>
</evidence>
<accession>A0ABQ9NUK5</accession>
<evidence type="ECO:0000259" key="9">
    <source>
        <dbReference type="Pfam" id="PF09430"/>
    </source>
</evidence>
<dbReference type="Pfam" id="PF09430">
    <property type="entry name" value="EMC7_beta-sandw"/>
    <property type="match status" value="1"/>
</dbReference>
<dbReference type="Proteomes" id="UP001172684">
    <property type="component" value="Unassembled WGS sequence"/>
</dbReference>
<keyword evidence="11" id="KW-1185">Reference proteome</keyword>
<dbReference type="InterPro" id="IPR039163">
    <property type="entry name" value="EMC7"/>
</dbReference>
<evidence type="ECO:0000256" key="1">
    <source>
        <dbReference type="ARBA" id="ARBA00004167"/>
    </source>
</evidence>
<evidence type="ECO:0000256" key="8">
    <source>
        <dbReference type="SAM" id="SignalP"/>
    </source>
</evidence>
<feature type="domain" description="ER membrane protein complex subunit 7 beta-sandwich" evidence="9">
    <location>
        <begin position="33"/>
        <end position="175"/>
    </location>
</feature>
<keyword evidence="5 7" id="KW-0472">Membrane</keyword>
<proteinExistence type="predicted"/>
<feature type="transmembrane region" description="Helical" evidence="7">
    <location>
        <begin position="172"/>
        <end position="190"/>
    </location>
</feature>
<reference evidence="10" key="1">
    <citation type="submission" date="2022-10" db="EMBL/GenBank/DDBJ databases">
        <title>Culturing micro-colonial fungi from biological soil crusts in the Mojave desert and describing Neophaeococcomyces mojavensis, and introducing the new genera and species Taxawa tesnikishii.</title>
        <authorList>
            <person name="Kurbessoian T."/>
            <person name="Stajich J.E."/>
        </authorList>
    </citation>
    <scope>NUCLEOTIDE SEQUENCE</scope>
    <source>
        <strain evidence="10">TK_1</strain>
    </source>
</reference>
<dbReference type="PANTHER" id="PTHR13605:SF4">
    <property type="entry name" value="ER MEMBRANE PROTEIN COMPLEX SUBUNIT 7"/>
    <property type="match status" value="1"/>
</dbReference>